<feature type="region of interest" description="Disordered" evidence="1">
    <location>
        <begin position="442"/>
        <end position="469"/>
    </location>
</feature>
<organism evidence="3 4">
    <name type="scientific">Phytophthora citrophthora</name>
    <dbReference type="NCBI Taxonomy" id="4793"/>
    <lineage>
        <taxon>Eukaryota</taxon>
        <taxon>Sar</taxon>
        <taxon>Stramenopiles</taxon>
        <taxon>Oomycota</taxon>
        <taxon>Peronosporomycetes</taxon>
        <taxon>Peronosporales</taxon>
        <taxon>Peronosporaceae</taxon>
        <taxon>Phytophthora</taxon>
    </lineage>
</organism>
<reference evidence="3" key="1">
    <citation type="submission" date="2023-08" db="EMBL/GenBank/DDBJ databases">
        <title>Reference Genome Resource for the Citrus Pathogen Phytophthora citrophthora.</title>
        <authorList>
            <person name="Moller H."/>
            <person name="Coetzee B."/>
            <person name="Rose L.J."/>
            <person name="Van Niekerk J.M."/>
        </authorList>
    </citation>
    <scope>NUCLEOTIDE SEQUENCE</scope>
    <source>
        <strain evidence="3">STE-U-9442</strain>
    </source>
</reference>
<evidence type="ECO:0000259" key="2">
    <source>
        <dbReference type="Pfam" id="PF12774"/>
    </source>
</evidence>
<dbReference type="GO" id="GO:0030286">
    <property type="term" value="C:dynein complex"/>
    <property type="evidence" value="ECO:0007669"/>
    <property type="project" value="InterPro"/>
</dbReference>
<dbReference type="SUPFAM" id="SSF52540">
    <property type="entry name" value="P-loop containing nucleoside triphosphate hydrolases"/>
    <property type="match status" value="2"/>
</dbReference>
<dbReference type="InterPro" id="IPR035699">
    <property type="entry name" value="AAA_6"/>
</dbReference>
<evidence type="ECO:0000256" key="1">
    <source>
        <dbReference type="SAM" id="MobiDB-lite"/>
    </source>
</evidence>
<dbReference type="EMBL" id="JASMQC010000033">
    <property type="protein sequence ID" value="KAK1931672.1"/>
    <property type="molecule type" value="Genomic_DNA"/>
</dbReference>
<feature type="compositionally biased region" description="Polar residues" evidence="1">
    <location>
        <begin position="443"/>
        <end position="454"/>
    </location>
</feature>
<dbReference type="Proteomes" id="UP001259832">
    <property type="component" value="Unassembled WGS sequence"/>
</dbReference>
<dbReference type="GO" id="GO:0008569">
    <property type="term" value="F:minus-end-directed microtubule motor activity"/>
    <property type="evidence" value="ECO:0007669"/>
    <property type="project" value="TreeGrafter"/>
</dbReference>
<dbReference type="PANTHER" id="PTHR10676:SF359">
    <property type="entry name" value="DYNEIN HEAVY CHAIN DOMAIN-CONTAINING PROTEIN 1"/>
    <property type="match status" value="1"/>
</dbReference>
<proteinExistence type="predicted"/>
<feature type="domain" description="Dynein heavy chain hydrolytic ATP-binding dynein motor region" evidence="2">
    <location>
        <begin position="1471"/>
        <end position="1669"/>
    </location>
</feature>
<dbReference type="GO" id="GO:0005524">
    <property type="term" value="F:ATP binding"/>
    <property type="evidence" value="ECO:0007669"/>
    <property type="project" value="InterPro"/>
</dbReference>
<comment type="caution">
    <text evidence="3">The sequence shown here is derived from an EMBL/GenBank/DDBJ whole genome shotgun (WGS) entry which is preliminary data.</text>
</comment>
<dbReference type="Gene3D" id="3.40.50.300">
    <property type="entry name" value="P-loop containing nucleotide triphosphate hydrolases"/>
    <property type="match status" value="2"/>
</dbReference>
<evidence type="ECO:0000313" key="3">
    <source>
        <dbReference type="EMBL" id="KAK1931672.1"/>
    </source>
</evidence>
<name>A0AAD9LDI7_9STRA</name>
<dbReference type="PANTHER" id="PTHR10676">
    <property type="entry name" value="DYNEIN HEAVY CHAIN FAMILY PROTEIN"/>
    <property type="match status" value="1"/>
</dbReference>
<protein>
    <recommendedName>
        <fullName evidence="2">Dynein heavy chain hydrolytic ATP-binding dynein motor region domain-containing protein</fullName>
    </recommendedName>
</protein>
<sequence>MVDARRRVRPEEDVLYLIHCESPPCGFRNVYWLTFADEGTVLRHDHESSFEYFTLGSQGFTRFKGDQGVEFADLAGWVDEKRAFDQMTNMKGLKRIQLMIFFFSWKRQAVQRRLHRVRERLVCSLFTCHPLAAQLLMNVRGVCIEIECEAECDYIEADTIYTLERLAHIHRERARTTRNTISNKIFELCAMIDDATRDIARYKEGQGGSYVITDHESFSRTLRLSSLRERMFTFLRLVDCHVAEAVYQHVTLVVRDLQVRICGELNSAQSAGVEERTGSLYGSELAETMAELAYLDRVVYTVQVRESDAPVVAVPGLYVSLRDDVNFEGDISSSAMHFVPAKVEVLELVHTIILKYCVAMDGLPRILMDKHFLHVLTPFVPSLRREFTDSLLKPSHLVLASFELELREMRAAVDLHFRRIGILQQEHLRCIRAIKVAERESPVETTKQESVSELSETDEEDSPLPELPDLSSSAAAYELAQKTWDRFVQYANNAAPMLQVGYLLLDQRSFVERLRGHVSKRVAEMDDALPVIYQRFLTSLLEDVDGRIEKVTKIPTNLAEANKWLAQVTSMMPTHPFRQRLDAKIANLARLRILVNERGLVSLEPEAQDTIRKLELTWESVIETLLLCLARVEERESEHRRSVQDVITKVDEYITSQLQNIIKTFEGLPIGCEEEDEKTSNISSRTQEDLVQQLEDLVVMDIERKNVVLQFEEYDREHRAILDMAPVQHTVWTASLSSGNSESLSAVSLTDKLTSELLLLYIITSLELRQWYESWKKLQDKWLGTPLNGVHPGTMINRIKQFRRRLGNASSRLSRLSSVLVQTLPLETISPSTEHYETEDKKECVSFTKKDLKLMKAFDCSIEEMLNCNRIFQAITGGAFSDARWATMNQLLNVQSGAAGGGHVTLRQMKEKCRADQLEAFLGVCDECIVEAKLHVKLEQARQRLARIEVRVVETNYSVRCERVPEALALLDDIAVDLKLCLFGQNPELHLCLELRAELERKTVICEHILAYQKHWRLRCEATKLHEVDEFFSKRFSGGGDFMPRARKAQHKTGLKQEQSVWQLFLDASHAWSDHLRRLFFVRPQQAKVEQLKGNSRSLLGRKSAVTTTNSLTVSRRLSTATKSMDCTLDDVMESFKDFDFEASFAACERGMELVRSYLESLREKTPRLYCLDETTMLSVLLRDSDLEQLHQALAVCFPRVHRFSIARAANRVGSTIEMFGSPESSSISPVRAKTDGTVVIVGLEGQGNAFALEKSGRFRLAVAKIGRVRFWFTRLEEEMASMVLTDLKRAFEWVTQDWETSDFDSLLPQSIATALGLRFTFDMNCALQDGALSQLHPLRDTLRGRLAYLVATRCTDKPSRSVRLETMILLSAKQLEVVSHVINLMDQEQQEEALFFWNMQFQTRVFIEIILPGPNVQTSAGKHGKVERSELFPVNGNFLKDSASFHAGQATNIIVSCQVAHLQMPLGQEFIGWGRPSLLSPFTQRCSYALFSALRMHHTALVVPFSSGESGTDPTALLRGISEMLLRPCIEFSCDSTAGTTSSHQIRRLMNASSKLSGFLIVRHFLQLSAALVGVVREQMLQHFHQVAPVGMNSLVLPRYPGGFTYGASAVFIPLESKEELHQSGLVQSVRTQFRAVAVARPSIKYVVECVLLADGFTAEQIRELNVVEAVEMIERETVSCVFETELMVFRVVQEMRRLRAQYRVVWGLNPSTRRGTTKALLQSRQGSTVGSASEREMRDAQCVFHQAFLSIIAAHLNDEEQRRLDTLLARSFPLSSGGKLVTKGKGEEEAVAAAVAIYLESMYALPRDCEQFELILELWRALQMFPAALVYGAPGSGKTTCITALHRALVALELSEQSQEDEQMGSRNSLSPALTQLVILNPHLLTLDQFYSSVAIACGAEVSSSLKWVLVDGEVDDGVLDRLLEGDHRAFPSASTLPSSATLFRGLSGSVMSADCSDMISSTRLLFEVTSLENLSPSALRRCWALHIPGRCISAASIVNGWRTRWETQLVFDPASRGFEAMTAVFKTVDALLLRICVHFVVDEATPDRNDGGVSTVGLKLGFLSLNHATQTALMMVSTCCLQNKSLLQELSYLRLVELVAFAVLWGFSGHLAGPVRLKLENYVRAKSKEFCETRHLAELPRSLVDAGHFDDVWDELQPRFTTTFTAQPSMGATRGVPAEAKSESAFDTSSGQILVLVPAAASLMRICTLFLHSSHSFLLVGPTASGKTSLLRWLMLRNRESEAEEMKVETSLDERHVHGILDWTRAPAAWFRPLKQSESGISSRAKMREDADLFAGRSRHSFVFLDDLDVSGEGANKTQIQCVRTMLDHHIGYSTKHGGFQPVEKNIGAGMSLNDAGCSLPPVLDRFLRHFVVFRVPTYTQKELLGVFRMKFQPHFQPELSGGSTERRLSVNGIGNGGQLPLEEVILRASVDFGVEIAAFQQLEHANSCLKLFSLHNVNTLLERTLVFASEMNEGSTLAEGTTLVQLGKAHQSWLSELQNIFLSNCLTEDIDTKATGGEAGEDSQKKLAGLVRHLSEKYFSVAFRGSDRSFPISVEALHFLVKLTEHHTQAPLLQPRLAQLRDLLNEHMTAANGVSRRSSDQMRATANGVNALTSPSELMSSVLLEIAATSTSSGAGHDKTRPYSSGQLSAIEMKLLLSSSWCLTQATHLIHALSQQQQIIVSSSQHGGLVAEKLLRFACDLHGFIVHVVDDATNDQEQALRLVLSHAGIRQERVALWIREHQVTSCLVDLLLELCLGKFPSLALLAGGGELRDALVLSCIQTRKQLEIVTETELMVEFQQRLQQNFRLCILLEENVNGNGEEFVHWMKTRPSCHWRRLDLTELELKRLIPELARAALTSPALCGAAWEQQTLAKYVLLCQNVHIHMMQTSPERADPASQLEYILSFMTNVTDTYKTSVDCRQKKIVRLETGLETLMFARDKVVPTLERLKQTLERQNAHIDEELERIQVQQEVESPTDAQEMEEDRWVLRSKYEELLLMNSETKLRLEDVSRFLMEWTHVAERMNDLFTKWTQELSQERGRTDQGIIGATLYASAQRVYPHVTSLSKTKQRTCMNLLKDLLLDNIGDDCSLDIDNHLADNSEDDINGLVRLIWTSRFLFLSNPEIYDTVRMADDLSDRVPVFVDPSGVFQRFLVHIFSGHTLFSVLSGCGGSGEVESESLNTLKESMVISCDDPKLENYMQEAVRLGAPVLLVNFRSTDAALLTRLQPFLDFLRLSHVLPRRPMMQELTRRYYEDQRRQKQRRTSAASSTMTALVQTAVTVGVSTAKRARAARQKSMTLDPFSVAADVAKLAERRDVRGKPQATTCSELSFQIYAVTATPVPLETQHAVASRFAHFTVPMANSDLETLFTLPYVGITQQGLLQELRSEQIAVADCWMKRIQAQRHLEQLLETLKPVVERDDSPFATRRSDQVTIQLQERHSELALQFSSEHQADLIWSSREQNLRTKNDQSALAAEDFAPIASDLVGVFKCMVTMTSLVIGMRASPFYLQNVRYLENATAQQLAAQGDDSVQLSADGMAALLARISSGFVSRSHRQIFSFLKSIQRQIRDGEASSWTDALVWLVASHVRRSRVKESSHNPLNVNDKRQELGRLNSLKWFGDQGVSLVERLRRRVKLCAYLFNGWKDSGGSKNPRAKLKALRPQATVKSSPLDKITDSDSAENKEEALAEVQQGLDKLLAEFETLWYEWKTTRVRLQMDVEHFLTDLGFQDIPIPNFVERNNAFPSAITLLSLDGISARFKTQTTNETTDQQYDLLSLLLAKVLFPFSFAETLDLYLQRYSRSPQEDDIAWTSWPSPTSLVVDISPPRGKHSRAHLPRAIIMYSPDERSTLELELSTWSVAVFVDSATLREELVMLITTKHKFVLELLDPGLAESAFSLVSQLINEHALLSIPEWYVLASFSVATRIESGKLSVMDRIVVLSKSQFVLNRDQGRSIEQVVRRKLVEECGVSESVASALVQDVINGRRNSKDEVASSVVRDLEDLVLHLSSSEETGEIERAQMTDRLRQQLAPDDHSSASSSCDTSTAKLSSELLSDFLSIADASLAMLTKGEEEEWLSRHPADAWTCERLWTSFSHVRALFTALQALPDDGAPFFPWQSIAMELSSQMAAFDAVECHLKRLRMPLMTADSHAFNRQQQLSTLARGCVPFDWAQSFFAGTAWPLDASGTVSIAQLLLLIACRIGVLVRCIRGDCAWAINLAVASDACTFLRCLRSYTASRAEVSESSLVLVLELDAPDEEDEKKKQTLVIAKQLGACTDGHGAVLHHLEAGCQAWGVRVEGLVLVSTTKLYPLPMCRIMCQLSVDSSLSDVPVVLLPSLSPYQLLPTLPREVDAVRVLLGQTLNAVVDFGENSSGRESVIAVGIPVFPDDDSIGNY</sequence>
<dbReference type="InterPro" id="IPR027417">
    <property type="entry name" value="P-loop_NTPase"/>
</dbReference>
<dbReference type="GO" id="GO:0097729">
    <property type="term" value="C:9+2 motile cilium"/>
    <property type="evidence" value="ECO:0007669"/>
    <property type="project" value="TreeGrafter"/>
</dbReference>
<dbReference type="GO" id="GO:0051959">
    <property type="term" value="F:dynein light intermediate chain binding"/>
    <property type="evidence" value="ECO:0007669"/>
    <property type="project" value="InterPro"/>
</dbReference>
<keyword evidence="4" id="KW-1185">Reference proteome</keyword>
<dbReference type="GO" id="GO:0060294">
    <property type="term" value="P:cilium movement involved in cell motility"/>
    <property type="evidence" value="ECO:0007669"/>
    <property type="project" value="TreeGrafter"/>
</dbReference>
<dbReference type="Pfam" id="PF12774">
    <property type="entry name" value="AAA_6"/>
    <property type="match status" value="1"/>
</dbReference>
<gene>
    <name evidence="3" type="ORF">P3T76_013001</name>
</gene>
<accession>A0AAD9LDI7</accession>
<dbReference type="InterPro" id="IPR026983">
    <property type="entry name" value="DHC"/>
</dbReference>
<dbReference type="GO" id="GO:0045505">
    <property type="term" value="F:dynein intermediate chain binding"/>
    <property type="evidence" value="ECO:0007669"/>
    <property type="project" value="InterPro"/>
</dbReference>
<evidence type="ECO:0000313" key="4">
    <source>
        <dbReference type="Proteomes" id="UP001259832"/>
    </source>
</evidence>